<evidence type="ECO:0000313" key="2">
    <source>
        <dbReference type="EMBL" id="ASS73587.1"/>
    </source>
</evidence>
<feature type="transmembrane region" description="Helical" evidence="1">
    <location>
        <begin position="87"/>
        <end position="104"/>
    </location>
</feature>
<feature type="transmembrane region" description="Helical" evidence="1">
    <location>
        <begin position="32"/>
        <end position="49"/>
    </location>
</feature>
<feature type="transmembrane region" description="Helical" evidence="1">
    <location>
        <begin position="6"/>
        <end position="25"/>
    </location>
</feature>
<dbReference type="RefSeq" id="WP_094234847.1">
    <property type="nucleotide sequence ID" value="NZ_CP022657.1"/>
</dbReference>
<dbReference type="EMBL" id="CP022657">
    <property type="protein sequence ID" value="ASS73587.1"/>
    <property type="molecule type" value="Genomic_DNA"/>
</dbReference>
<gene>
    <name evidence="2" type="ORF">CIG75_00415</name>
</gene>
<organism evidence="2 3">
    <name type="scientific">Tumebacillus algifaecis</name>
    <dbReference type="NCBI Taxonomy" id="1214604"/>
    <lineage>
        <taxon>Bacteria</taxon>
        <taxon>Bacillati</taxon>
        <taxon>Bacillota</taxon>
        <taxon>Bacilli</taxon>
        <taxon>Bacillales</taxon>
        <taxon>Alicyclobacillaceae</taxon>
        <taxon>Tumebacillus</taxon>
    </lineage>
</organism>
<proteinExistence type="predicted"/>
<keyword evidence="1" id="KW-1133">Transmembrane helix</keyword>
<name>A0A223CWL2_9BACL</name>
<sequence>MTVVLGVHILAACVLALYLVFPFFPWPLLHKVGHYSLLLAFFSGIWLVASTRPPVWWLLLTFCVFLAFSAVLGSISRAMNKGRLLHRIKWVPALLYLTMLVLMGM</sequence>
<keyword evidence="1" id="KW-0812">Transmembrane</keyword>
<dbReference type="Proteomes" id="UP000214688">
    <property type="component" value="Chromosome"/>
</dbReference>
<keyword evidence="3" id="KW-1185">Reference proteome</keyword>
<evidence type="ECO:0000256" key="1">
    <source>
        <dbReference type="SAM" id="Phobius"/>
    </source>
</evidence>
<keyword evidence="1" id="KW-0472">Membrane</keyword>
<accession>A0A223CWL2</accession>
<feature type="transmembrane region" description="Helical" evidence="1">
    <location>
        <begin position="55"/>
        <end position="75"/>
    </location>
</feature>
<evidence type="ECO:0000313" key="3">
    <source>
        <dbReference type="Proteomes" id="UP000214688"/>
    </source>
</evidence>
<reference evidence="2 3" key="1">
    <citation type="journal article" date="2015" name="Int. J. Syst. Evol. Microbiol.">
        <title>Tumebacillus algifaecis sp. nov., isolated from decomposing algal scum.</title>
        <authorList>
            <person name="Wu Y.F."/>
            <person name="Zhang B."/>
            <person name="Xing P."/>
            <person name="Wu Q.L."/>
            <person name="Liu S.J."/>
        </authorList>
    </citation>
    <scope>NUCLEOTIDE SEQUENCE [LARGE SCALE GENOMIC DNA]</scope>
    <source>
        <strain evidence="2 3">THMBR28</strain>
    </source>
</reference>
<dbReference type="KEGG" id="tab:CIG75_00415"/>
<protein>
    <submittedName>
        <fullName evidence="2">Uncharacterized protein</fullName>
    </submittedName>
</protein>
<dbReference type="AlphaFoldDB" id="A0A223CWL2"/>